<dbReference type="Proteomes" id="UP001642502">
    <property type="component" value="Unassembled WGS sequence"/>
</dbReference>
<name>A0ABP0D317_9PEZI</name>
<evidence type="ECO:0000313" key="2">
    <source>
        <dbReference type="EMBL" id="CAK7262605.1"/>
    </source>
</evidence>
<sequence length="472" mass="49791">MGATEGHKEGCCCNHGGRCSCAFKNDLDTVPETSGAAEEGTEEEHCATATAGDNDATGPTVSGAPAGATTGNAAGPTAPVPVAAAPTAASGSTPTKTPVRRRRANTTRSEGTLSFDEHGRHKPVSQKHAKAAVQKTNPYPISRARSSRATSRANHVDDELDDKSSNGAPESSSNGKNAGCCSSGTADSTAGGKNETTSHPAQLGQQQQHRPPSEATSPVLFASSFPQVPPPGSIANDLPVPLSASMTGSYNTNDNNIMALNAFTQDQMDQSIFSVGVSEPSVDWSQFGLDFDRGFSLCTDDKLATAKDFGFTKSFGYEFNGSELAPTMTTATSGDVSEAEDALFSGLDDYEFDYDYDYDAFNDTASNSVTFSRTNSGFNLPASISSANVRSHTISGDMSELRFWKAGKDFLSAPLPGVTDEMVTLQLMTGTQLQGTERGDDEPMLWMHEDNGMPPMVESPESDALSFWDRTQ</sequence>
<feature type="region of interest" description="Disordered" evidence="1">
    <location>
        <begin position="28"/>
        <end position="236"/>
    </location>
</feature>
<feature type="compositionally biased region" description="Low complexity" evidence="1">
    <location>
        <begin position="142"/>
        <end position="153"/>
    </location>
</feature>
<gene>
    <name evidence="2" type="primary">HAA1</name>
    <name evidence="2" type="ORF">SEPCBS119000_000044</name>
</gene>
<organism evidence="2 3">
    <name type="scientific">Sporothrix epigloea</name>
    <dbReference type="NCBI Taxonomy" id="1892477"/>
    <lineage>
        <taxon>Eukaryota</taxon>
        <taxon>Fungi</taxon>
        <taxon>Dikarya</taxon>
        <taxon>Ascomycota</taxon>
        <taxon>Pezizomycotina</taxon>
        <taxon>Sordariomycetes</taxon>
        <taxon>Sordariomycetidae</taxon>
        <taxon>Ophiostomatales</taxon>
        <taxon>Ophiostomataceae</taxon>
        <taxon>Sporothrix</taxon>
    </lineage>
</organism>
<evidence type="ECO:0000256" key="1">
    <source>
        <dbReference type="SAM" id="MobiDB-lite"/>
    </source>
</evidence>
<feature type="compositionally biased region" description="Polar residues" evidence="1">
    <location>
        <begin position="194"/>
        <end position="216"/>
    </location>
</feature>
<keyword evidence="3" id="KW-1185">Reference proteome</keyword>
<reference evidence="2 3" key="1">
    <citation type="submission" date="2024-01" db="EMBL/GenBank/DDBJ databases">
        <authorList>
            <person name="Allen C."/>
            <person name="Tagirdzhanova G."/>
        </authorList>
    </citation>
    <scope>NUCLEOTIDE SEQUENCE [LARGE SCALE GENOMIC DNA]</scope>
    <source>
        <strain evidence="2 3">CBS 119000</strain>
    </source>
</reference>
<feature type="compositionally biased region" description="Low complexity" evidence="1">
    <location>
        <begin position="47"/>
        <end position="97"/>
    </location>
</feature>
<feature type="compositionally biased region" description="Polar residues" evidence="1">
    <location>
        <begin position="165"/>
        <end position="188"/>
    </location>
</feature>
<accession>A0ABP0D317</accession>
<proteinExistence type="predicted"/>
<evidence type="ECO:0000313" key="3">
    <source>
        <dbReference type="Proteomes" id="UP001642502"/>
    </source>
</evidence>
<dbReference type="EMBL" id="CAWUON010000001">
    <property type="protein sequence ID" value="CAK7262605.1"/>
    <property type="molecule type" value="Genomic_DNA"/>
</dbReference>
<protein>
    <submittedName>
        <fullName evidence="2">Transcriptional activator haa1</fullName>
    </submittedName>
</protein>
<feature type="compositionally biased region" description="Basic residues" evidence="1">
    <location>
        <begin position="120"/>
        <end position="130"/>
    </location>
</feature>
<feature type="region of interest" description="Disordered" evidence="1">
    <location>
        <begin position="450"/>
        <end position="472"/>
    </location>
</feature>
<comment type="caution">
    <text evidence="2">The sequence shown here is derived from an EMBL/GenBank/DDBJ whole genome shotgun (WGS) entry which is preliminary data.</text>
</comment>